<dbReference type="AlphaFoldDB" id="A0A4S3K898"/>
<keyword evidence="2 7" id="KW-0349">Heme</keyword>
<proteinExistence type="inferred from homology"/>
<gene>
    <name evidence="9" type="ORF">DFR24_1372</name>
</gene>
<evidence type="ECO:0000256" key="4">
    <source>
        <dbReference type="ARBA" id="ARBA00022729"/>
    </source>
</evidence>
<feature type="chain" id="PRO_5023986341" description="Cytochrome c-type biogenesis protein" evidence="7">
    <location>
        <begin position="20"/>
        <end position="151"/>
    </location>
</feature>
<comment type="function">
    <text evidence="7">Possible subunit of a heme lyase.</text>
</comment>
<sequence length="151" mass="16941">MRTLILAALLFVFAGGAFALTPQEGALDPEQEARYRTLIHELRCLVCQNQTIADSNADLAADLRREVHTHIAAGATDDEVRRYVTDRYGEFVLYKPPMTARTAVLWIGPFLLVALGVLIALRMLRRPRAVATPAPTADTERLRRLLDEEER</sequence>
<keyword evidence="7" id="KW-0812">Transmembrane</keyword>
<evidence type="ECO:0000256" key="2">
    <source>
        <dbReference type="ARBA" id="ARBA00022617"/>
    </source>
</evidence>
<keyword evidence="4 7" id="KW-0732">Signal</keyword>
<feature type="transmembrane region" description="Helical" evidence="7">
    <location>
        <begin position="103"/>
        <end position="121"/>
    </location>
</feature>
<evidence type="ECO:0000256" key="7">
    <source>
        <dbReference type="RuleBase" id="RU364112"/>
    </source>
</evidence>
<dbReference type="GO" id="GO:0046872">
    <property type="term" value="F:metal ion binding"/>
    <property type="evidence" value="ECO:0007669"/>
    <property type="project" value="UniProtKB-KW"/>
</dbReference>
<dbReference type="Pfam" id="PF03918">
    <property type="entry name" value="CcmH"/>
    <property type="match status" value="1"/>
</dbReference>
<dbReference type="PANTHER" id="PTHR47870">
    <property type="entry name" value="CYTOCHROME C-TYPE BIOGENESIS PROTEIN CCMH"/>
    <property type="match status" value="1"/>
</dbReference>
<feature type="domain" description="CcmH/CycL/Ccl2/NrfF N-terminal" evidence="8">
    <location>
        <begin position="8"/>
        <end position="146"/>
    </location>
</feature>
<protein>
    <recommendedName>
        <fullName evidence="7">Cytochrome c-type biogenesis protein</fullName>
    </recommendedName>
</protein>
<keyword evidence="7" id="KW-0472">Membrane</keyword>
<dbReference type="GO" id="GO:0005886">
    <property type="term" value="C:plasma membrane"/>
    <property type="evidence" value="ECO:0007669"/>
    <property type="project" value="TreeGrafter"/>
</dbReference>
<evidence type="ECO:0000259" key="8">
    <source>
        <dbReference type="Pfam" id="PF03918"/>
    </source>
</evidence>
<keyword evidence="10" id="KW-1185">Reference proteome</keyword>
<dbReference type="InterPro" id="IPR005616">
    <property type="entry name" value="CcmH/CycL/Ccl2/NrfF_N"/>
</dbReference>
<dbReference type="Gene3D" id="1.10.8.640">
    <property type="entry name" value="Cytochrome C biogenesis protein"/>
    <property type="match status" value="1"/>
</dbReference>
<accession>A0A4S3K898</accession>
<dbReference type="OrthoDB" id="9804975at2"/>
<dbReference type="InterPro" id="IPR038297">
    <property type="entry name" value="CcmH/CycL/NrfF/Ccl2_sf"/>
</dbReference>
<comment type="similarity">
    <text evidence="1 7">Belongs to the CcmH/CycL/Ccl2/NrfF family.</text>
</comment>
<dbReference type="InterPro" id="IPR051263">
    <property type="entry name" value="C-type_cytochrome_biogenesis"/>
</dbReference>
<dbReference type="Proteomes" id="UP000295341">
    <property type="component" value="Unassembled WGS sequence"/>
</dbReference>
<evidence type="ECO:0000256" key="6">
    <source>
        <dbReference type="ARBA" id="ARBA00023004"/>
    </source>
</evidence>
<name>A0A4S3K898_9GAMM</name>
<dbReference type="EMBL" id="SOBT01000008">
    <property type="protein sequence ID" value="TDU31987.1"/>
    <property type="molecule type" value="Genomic_DNA"/>
</dbReference>
<evidence type="ECO:0000313" key="10">
    <source>
        <dbReference type="Proteomes" id="UP000295341"/>
    </source>
</evidence>
<keyword evidence="6 7" id="KW-0408">Iron</keyword>
<evidence type="ECO:0000256" key="3">
    <source>
        <dbReference type="ARBA" id="ARBA00022723"/>
    </source>
</evidence>
<keyword evidence="7" id="KW-1133">Transmembrane helix</keyword>
<evidence type="ECO:0000256" key="5">
    <source>
        <dbReference type="ARBA" id="ARBA00022748"/>
    </source>
</evidence>
<dbReference type="FunFam" id="1.10.8.640:FF:000001">
    <property type="entry name" value="Cytochrome c-type biogenesis protein"/>
    <property type="match status" value="1"/>
</dbReference>
<organism evidence="9 10">
    <name type="scientific">Panacagrimonas perspica</name>
    <dbReference type="NCBI Taxonomy" id="381431"/>
    <lineage>
        <taxon>Bacteria</taxon>
        <taxon>Pseudomonadati</taxon>
        <taxon>Pseudomonadota</taxon>
        <taxon>Gammaproteobacteria</taxon>
        <taxon>Nevskiales</taxon>
        <taxon>Nevskiaceae</taxon>
        <taxon>Panacagrimonas</taxon>
    </lineage>
</organism>
<keyword evidence="5" id="KW-0201">Cytochrome c-type biogenesis</keyword>
<dbReference type="PANTHER" id="PTHR47870:SF1">
    <property type="entry name" value="CYTOCHROME C-TYPE BIOGENESIS PROTEIN CCMH"/>
    <property type="match status" value="1"/>
</dbReference>
<comment type="caution">
    <text evidence="9">The sequence shown here is derived from an EMBL/GenBank/DDBJ whole genome shotgun (WGS) entry which is preliminary data.</text>
</comment>
<reference evidence="9 10" key="1">
    <citation type="submission" date="2019-03" db="EMBL/GenBank/DDBJ databases">
        <title>Genomic Encyclopedia of Type Strains, Phase IV (KMG-IV): sequencing the most valuable type-strain genomes for metagenomic binning, comparative biology and taxonomic classification.</title>
        <authorList>
            <person name="Goeker M."/>
        </authorList>
    </citation>
    <scope>NUCLEOTIDE SEQUENCE [LARGE SCALE GENOMIC DNA]</scope>
    <source>
        <strain evidence="9 10">DSM 26377</strain>
    </source>
</reference>
<evidence type="ECO:0000256" key="1">
    <source>
        <dbReference type="ARBA" id="ARBA00010342"/>
    </source>
</evidence>
<feature type="signal peptide" evidence="7">
    <location>
        <begin position="1"/>
        <end position="19"/>
    </location>
</feature>
<dbReference type="RefSeq" id="WP_133880533.1">
    <property type="nucleotide sequence ID" value="NZ_MWIN01000004.1"/>
</dbReference>
<dbReference type="CDD" id="cd16378">
    <property type="entry name" value="CcmH_N"/>
    <property type="match status" value="1"/>
</dbReference>
<evidence type="ECO:0000313" key="9">
    <source>
        <dbReference type="EMBL" id="TDU31987.1"/>
    </source>
</evidence>
<keyword evidence="3 7" id="KW-0479">Metal-binding</keyword>
<dbReference type="GO" id="GO:0017004">
    <property type="term" value="P:cytochrome complex assembly"/>
    <property type="evidence" value="ECO:0007669"/>
    <property type="project" value="UniProtKB-KW"/>
</dbReference>